<sequence>MDHTSLTSINAEERSQRESSDPKRPVFDAYLEEGIPTRSRVEHYTLDRLRETLHSKAARSTKPLEREEEVMLTSYNTNERLTNPLYSGHLSHTGIVSQGVDINERDVQVELALHVEDYIKIPKEQYTKGAMYKVDDCFYNDKGEFLYRVPGLKNA</sequence>
<accession>A0A8D8R1N9</accession>
<feature type="region of interest" description="Disordered" evidence="1">
    <location>
        <begin position="1"/>
        <end position="27"/>
    </location>
</feature>
<evidence type="ECO:0000256" key="1">
    <source>
        <dbReference type="SAM" id="MobiDB-lite"/>
    </source>
</evidence>
<organism evidence="2">
    <name type="scientific">Cacopsylla melanoneura</name>
    <dbReference type="NCBI Taxonomy" id="428564"/>
    <lineage>
        <taxon>Eukaryota</taxon>
        <taxon>Metazoa</taxon>
        <taxon>Ecdysozoa</taxon>
        <taxon>Arthropoda</taxon>
        <taxon>Hexapoda</taxon>
        <taxon>Insecta</taxon>
        <taxon>Pterygota</taxon>
        <taxon>Neoptera</taxon>
        <taxon>Paraneoptera</taxon>
        <taxon>Hemiptera</taxon>
        <taxon>Sternorrhyncha</taxon>
        <taxon>Psylloidea</taxon>
        <taxon>Psyllidae</taxon>
        <taxon>Psyllinae</taxon>
        <taxon>Cacopsylla</taxon>
    </lineage>
</organism>
<evidence type="ECO:0000313" key="2">
    <source>
        <dbReference type="EMBL" id="CAG6641325.1"/>
    </source>
</evidence>
<protein>
    <submittedName>
        <fullName evidence="2">Uncharacterized protein</fullName>
    </submittedName>
</protein>
<dbReference type="EMBL" id="HBUF01116734">
    <property type="protein sequence ID" value="CAG6641326.1"/>
    <property type="molecule type" value="Transcribed_RNA"/>
</dbReference>
<feature type="compositionally biased region" description="Basic and acidic residues" evidence="1">
    <location>
        <begin position="11"/>
        <end position="26"/>
    </location>
</feature>
<proteinExistence type="predicted"/>
<reference evidence="2" key="1">
    <citation type="submission" date="2021-05" db="EMBL/GenBank/DDBJ databases">
        <authorList>
            <person name="Alioto T."/>
            <person name="Alioto T."/>
            <person name="Gomez Garrido J."/>
        </authorList>
    </citation>
    <scope>NUCLEOTIDE SEQUENCE</scope>
</reference>
<dbReference type="EMBL" id="HBUF01116733">
    <property type="protein sequence ID" value="CAG6641325.1"/>
    <property type="molecule type" value="Transcribed_RNA"/>
</dbReference>
<name>A0A8D8R1N9_9HEMI</name>
<feature type="compositionally biased region" description="Polar residues" evidence="1">
    <location>
        <begin position="1"/>
        <end position="10"/>
    </location>
</feature>
<dbReference type="AlphaFoldDB" id="A0A8D8R1N9"/>